<dbReference type="STRING" id="673.AL542_10655"/>
<gene>
    <name evidence="2" type="ORF">NCTC11645_01119</name>
</gene>
<dbReference type="Proteomes" id="UP000254512">
    <property type="component" value="Unassembled WGS sequence"/>
</dbReference>
<dbReference type="EMBL" id="UGHD01000002">
    <property type="protein sequence ID" value="STO56745.1"/>
    <property type="molecule type" value="Genomic_DNA"/>
</dbReference>
<reference evidence="2 3" key="1">
    <citation type="submission" date="2018-06" db="EMBL/GenBank/DDBJ databases">
        <authorList>
            <consortium name="Pathogen Informatics"/>
            <person name="Doyle S."/>
        </authorList>
    </citation>
    <scope>NUCLEOTIDE SEQUENCE [LARGE SCALE GENOMIC DNA]</scope>
    <source>
        <strain evidence="2 3">NCTC11645</strain>
    </source>
</reference>
<protein>
    <submittedName>
        <fullName evidence="2">Phage/conjugal plasmid C-4 type zinc finger protein, TraR family</fullName>
    </submittedName>
</protein>
<dbReference type="RefSeq" id="WP_233265685.1">
    <property type="nucleotide sequence ID" value="NZ_CP046810.1"/>
</dbReference>
<accession>A0A377HLY9</accession>
<dbReference type="AlphaFoldDB" id="A0A377HLY9"/>
<evidence type="ECO:0000256" key="1">
    <source>
        <dbReference type="PROSITE-ProRule" id="PRU00510"/>
    </source>
</evidence>
<name>A0A377HLY9_GRIHO</name>
<evidence type="ECO:0000313" key="3">
    <source>
        <dbReference type="Proteomes" id="UP000254512"/>
    </source>
</evidence>
<organism evidence="2 3">
    <name type="scientific">Grimontia hollisae</name>
    <name type="common">Vibrio hollisae</name>
    <dbReference type="NCBI Taxonomy" id="673"/>
    <lineage>
        <taxon>Bacteria</taxon>
        <taxon>Pseudomonadati</taxon>
        <taxon>Pseudomonadota</taxon>
        <taxon>Gammaproteobacteria</taxon>
        <taxon>Vibrionales</taxon>
        <taxon>Vibrionaceae</taxon>
        <taxon>Grimontia</taxon>
    </lineage>
</organism>
<proteinExistence type="predicted"/>
<evidence type="ECO:0000313" key="2">
    <source>
        <dbReference type="EMBL" id="STO56745.1"/>
    </source>
</evidence>
<feature type="zinc finger region" description="dksA C4-type" evidence="1">
    <location>
        <begin position="41"/>
        <end position="65"/>
    </location>
</feature>
<sequence>MPDFIDSATDIEAKQTEVALANQLAASALQKRQHPNGETHCVECGEEIHAVRRHCLPHCCTCVDCQQVIERRGRR</sequence>
<dbReference type="PROSITE" id="PS51128">
    <property type="entry name" value="ZF_DKSA_2"/>
    <property type="match status" value="1"/>
</dbReference>